<protein>
    <submittedName>
        <fullName evidence="1">Uncharacterized protein</fullName>
    </submittedName>
</protein>
<gene>
    <name evidence="1" type="ORF">PAMC26577_35975</name>
</gene>
<name>A0A242M9W7_CABSO</name>
<organism evidence="1 2">
    <name type="scientific">Caballeronia sordidicola</name>
    <name type="common">Burkholderia sordidicola</name>
    <dbReference type="NCBI Taxonomy" id="196367"/>
    <lineage>
        <taxon>Bacteria</taxon>
        <taxon>Pseudomonadati</taxon>
        <taxon>Pseudomonadota</taxon>
        <taxon>Betaproteobacteria</taxon>
        <taxon>Burkholderiales</taxon>
        <taxon>Burkholderiaceae</taxon>
        <taxon>Caballeronia</taxon>
    </lineage>
</organism>
<dbReference type="Proteomes" id="UP000195221">
    <property type="component" value="Unassembled WGS sequence"/>
</dbReference>
<accession>A0A242M9W7</accession>
<evidence type="ECO:0000313" key="1">
    <source>
        <dbReference type="EMBL" id="OTP67702.1"/>
    </source>
</evidence>
<evidence type="ECO:0000313" key="2">
    <source>
        <dbReference type="Proteomes" id="UP000195221"/>
    </source>
</evidence>
<comment type="caution">
    <text evidence="1">The sequence shown here is derived from an EMBL/GenBank/DDBJ whole genome shotgun (WGS) entry which is preliminary data.</text>
</comment>
<dbReference type="EMBL" id="NBTZ01000150">
    <property type="protein sequence ID" value="OTP67702.1"/>
    <property type="molecule type" value="Genomic_DNA"/>
</dbReference>
<proteinExistence type="predicted"/>
<reference evidence="1 2" key="1">
    <citation type="submission" date="2017-03" db="EMBL/GenBank/DDBJ databases">
        <title>Genome analysis of strain PAMC 26577.</title>
        <authorList>
            <person name="Oh H.-M."/>
            <person name="Yang J.-A."/>
        </authorList>
    </citation>
    <scope>NUCLEOTIDE SEQUENCE [LARGE SCALE GENOMIC DNA]</scope>
    <source>
        <strain evidence="1 2">PAMC 26577</strain>
    </source>
</reference>
<dbReference type="AlphaFoldDB" id="A0A242M9W7"/>
<sequence length="57" mass="6166">MDKSHTNPAKARQRIETLLTTMSSGGFYGADDIPWFNGGLFAVVGPCPNSTLLIVRI</sequence>